<reference evidence="2" key="2">
    <citation type="submission" date="2025-08" db="UniProtKB">
        <authorList>
            <consortium name="RefSeq"/>
        </authorList>
    </citation>
    <scope>IDENTIFICATION</scope>
    <source>
        <strain evidence="2">S238N-H82</strain>
        <tissue evidence="2">Testes</tissue>
    </source>
</reference>
<name>A0A9J7M676_BRAFL</name>
<gene>
    <name evidence="2" type="primary">LOC118429099</name>
</gene>
<dbReference type="AlphaFoldDB" id="A0A9J7M676"/>
<proteinExistence type="predicted"/>
<dbReference type="KEGG" id="bfo:118429099"/>
<reference evidence="1" key="1">
    <citation type="journal article" date="2020" name="Nat. Ecol. Evol.">
        <title>Deeply conserved synteny resolves early events in vertebrate evolution.</title>
        <authorList>
            <person name="Simakov O."/>
            <person name="Marletaz F."/>
            <person name="Yue J.X."/>
            <person name="O'Connell B."/>
            <person name="Jenkins J."/>
            <person name="Brandt A."/>
            <person name="Calef R."/>
            <person name="Tung C.H."/>
            <person name="Huang T.K."/>
            <person name="Schmutz J."/>
            <person name="Satoh N."/>
            <person name="Yu J.K."/>
            <person name="Putnam N.H."/>
            <person name="Green R.E."/>
            <person name="Rokhsar D.S."/>
        </authorList>
    </citation>
    <scope>NUCLEOTIDE SEQUENCE [LARGE SCALE GENOMIC DNA]</scope>
    <source>
        <strain evidence="1">S238N-H82</strain>
    </source>
</reference>
<sequence length="228" mass="25444">MTAAQTAEGFGQGTFSSTVLTNRGDNMTVLSDLSYYGRSANERPPISPSKGYRPMHRSTLTLEKNPYKSDHKTTVKHFYSGDRALPPVSRPAKMPSMHTSQIDLKVTKDTYHHTHHRNAFLIPPTVPATVEHEPSNINRHNQRGGFDMRRVLVNPSQSLDYWTTYARIHDKVGHQRGPGAPRVPTTPAQHNIISGAFLGHGRRESFERTSGNRVLNNIRANNSSVLLG</sequence>
<evidence type="ECO:0000313" key="1">
    <source>
        <dbReference type="Proteomes" id="UP000001554"/>
    </source>
</evidence>
<organism evidence="1 2">
    <name type="scientific">Branchiostoma floridae</name>
    <name type="common">Florida lancelet</name>
    <name type="synonym">Amphioxus</name>
    <dbReference type="NCBI Taxonomy" id="7739"/>
    <lineage>
        <taxon>Eukaryota</taxon>
        <taxon>Metazoa</taxon>
        <taxon>Chordata</taxon>
        <taxon>Cephalochordata</taxon>
        <taxon>Leptocardii</taxon>
        <taxon>Amphioxiformes</taxon>
        <taxon>Branchiostomatidae</taxon>
        <taxon>Branchiostoma</taxon>
    </lineage>
</organism>
<dbReference type="GeneID" id="118429099"/>
<dbReference type="RefSeq" id="XP_035695368.1">
    <property type="nucleotide sequence ID" value="XM_035839475.1"/>
</dbReference>
<evidence type="ECO:0000313" key="2">
    <source>
        <dbReference type="RefSeq" id="XP_035695368.1"/>
    </source>
</evidence>
<accession>A0A9J7M676</accession>
<keyword evidence="1" id="KW-1185">Reference proteome</keyword>
<dbReference type="OMA" id="DHPNKLH"/>
<dbReference type="OrthoDB" id="10001404at2759"/>
<protein>
    <submittedName>
        <fullName evidence="2">Uncharacterized protein LOC118429099</fullName>
    </submittedName>
</protein>
<dbReference type="Proteomes" id="UP000001554">
    <property type="component" value="Chromosome 13"/>
</dbReference>